<dbReference type="AlphaFoldDB" id="F4KYG9"/>
<dbReference type="HOGENOM" id="CLU_1381956_0_0_10"/>
<dbReference type="STRING" id="760192.Halhy_1518"/>
<keyword evidence="2" id="KW-1185">Reference proteome</keyword>
<proteinExistence type="predicted"/>
<protein>
    <recommendedName>
        <fullName evidence="3">Lipoprotein</fullName>
    </recommendedName>
</protein>
<gene>
    <name evidence="1" type="ordered locus">Halhy_1518</name>
</gene>
<evidence type="ECO:0008006" key="3">
    <source>
        <dbReference type="Google" id="ProtNLM"/>
    </source>
</evidence>
<evidence type="ECO:0000313" key="2">
    <source>
        <dbReference type="Proteomes" id="UP000008461"/>
    </source>
</evidence>
<dbReference type="OrthoDB" id="966030at2"/>
<name>F4KYG9_HALH1</name>
<dbReference type="EMBL" id="CP002691">
    <property type="protein sequence ID" value="AEE49410.1"/>
    <property type="molecule type" value="Genomic_DNA"/>
</dbReference>
<sequence length="205" mass="23941">MKQQGLIFLGLMLMVSLFVMSGCQSDYEKMRSREMASGVRHDSLFFGFYMGMPSEDFFAHCLNLNRQRILTNDVGGKRVKCYIKSTNPQIAMTFYPNFKDDKIREIPVEFYYDSWAPWNKEYWSDQLLPKVLATFEKWYGKGFLKVENEEKRVVYVKIDGNRQIVLGIMDDQKVKANFTDLLNPLDPKDIENPAAKPKTTSQTKR</sequence>
<reference key="2">
    <citation type="submission" date="2011-04" db="EMBL/GenBank/DDBJ databases">
        <title>Complete sequence of chromosome of Haliscomenobacter hydrossis DSM 1100.</title>
        <authorList>
            <consortium name="US DOE Joint Genome Institute (JGI-PGF)"/>
            <person name="Lucas S."/>
            <person name="Han J."/>
            <person name="Lapidus A."/>
            <person name="Bruce D."/>
            <person name="Goodwin L."/>
            <person name="Pitluck S."/>
            <person name="Peters L."/>
            <person name="Kyrpides N."/>
            <person name="Mavromatis K."/>
            <person name="Ivanova N."/>
            <person name="Ovchinnikova G."/>
            <person name="Pagani I."/>
            <person name="Daligault H."/>
            <person name="Detter J.C."/>
            <person name="Han C."/>
            <person name="Land M."/>
            <person name="Hauser L."/>
            <person name="Markowitz V."/>
            <person name="Cheng J.-F."/>
            <person name="Hugenholtz P."/>
            <person name="Woyke T."/>
            <person name="Wu D."/>
            <person name="Verbarg S."/>
            <person name="Frueling A."/>
            <person name="Brambilla E."/>
            <person name="Klenk H.-P."/>
            <person name="Eisen J.A."/>
        </authorList>
    </citation>
    <scope>NUCLEOTIDE SEQUENCE</scope>
    <source>
        <strain>DSM 1100</strain>
    </source>
</reference>
<dbReference type="KEGG" id="hhy:Halhy_1518"/>
<dbReference type="eggNOG" id="ENOG5032P38">
    <property type="taxonomic scope" value="Bacteria"/>
</dbReference>
<organism evidence="1 2">
    <name type="scientific">Haliscomenobacter hydrossis (strain ATCC 27775 / DSM 1100 / LMG 10767 / O)</name>
    <dbReference type="NCBI Taxonomy" id="760192"/>
    <lineage>
        <taxon>Bacteria</taxon>
        <taxon>Pseudomonadati</taxon>
        <taxon>Bacteroidota</taxon>
        <taxon>Saprospiria</taxon>
        <taxon>Saprospirales</taxon>
        <taxon>Haliscomenobacteraceae</taxon>
        <taxon>Haliscomenobacter</taxon>
    </lineage>
</organism>
<dbReference type="PROSITE" id="PS51257">
    <property type="entry name" value="PROKAR_LIPOPROTEIN"/>
    <property type="match status" value="1"/>
</dbReference>
<accession>F4KYG9</accession>
<evidence type="ECO:0000313" key="1">
    <source>
        <dbReference type="EMBL" id="AEE49410.1"/>
    </source>
</evidence>
<dbReference type="RefSeq" id="WP_013763964.1">
    <property type="nucleotide sequence ID" value="NC_015510.1"/>
</dbReference>
<reference evidence="1 2" key="1">
    <citation type="journal article" date="2011" name="Stand. Genomic Sci.">
        <title>Complete genome sequence of Haliscomenobacter hydrossis type strain (O).</title>
        <authorList>
            <consortium name="US DOE Joint Genome Institute (JGI-PGF)"/>
            <person name="Daligault H."/>
            <person name="Lapidus A."/>
            <person name="Zeytun A."/>
            <person name="Nolan M."/>
            <person name="Lucas S."/>
            <person name="Del Rio T.G."/>
            <person name="Tice H."/>
            <person name="Cheng J.F."/>
            <person name="Tapia R."/>
            <person name="Han C."/>
            <person name="Goodwin L."/>
            <person name="Pitluck S."/>
            <person name="Liolios K."/>
            <person name="Pagani I."/>
            <person name="Ivanova N."/>
            <person name="Huntemann M."/>
            <person name="Mavromatis K."/>
            <person name="Mikhailova N."/>
            <person name="Pati A."/>
            <person name="Chen A."/>
            <person name="Palaniappan K."/>
            <person name="Land M."/>
            <person name="Hauser L."/>
            <person name="Brambilla E.M."/>
            <person name="Rohde M."/>
            <person name="Verbarg S."/>
            <person name="Goker M."/>
            <person name="Bristow J."/>
            <person name="Eisen J.A."/>
            <person name="Markowitz V."/>
            <person name="Hugenholtz P."/>
            <person name="Kyrpides N.C."/>
            <person name="Klenk H.P."/>
            <person name="Woyke T."/>
        </authorList>
    </citation>
    <scope>NUCLEOTIDE SEQUENCE [LARGE SCALE GENOMIC DNA]</scope>
    <source>
        <strain evidence="2">ATCC 27775 / DSM 1100 / LMG 10767 / O</strain>
    </source>
</reference>
<dbReference type="Proteomes" id="UP000008461">
    <property type="component" value="Chromosome"/>
</dbReference>